<dbReference type="STRING" id="199441.BkAM31D_16285"/>
<dbReference type="SMART" id="SM00448">
    <property type="entry name" value="REC"/>
    <property type="match status" value="1"/>
</dbReference>
<dbReference type="Gene3D" id="3.40.50.2300">
    <property type="match status" value="3"/>
</dbReference>
<dbReference type="Pfam" id="PF13407">
    <property type="entry name" value="Peripla_BP_4"/>
    <property type="match status" value="1"/>
</dbReference>
<dbReference type="InterPro" id="IPR011006">
    <property type="entry name" value="CheY-like_superfamily"/>
</dbReference>
<reference evidence="16 17" key="1">
    <citation type="submission" date="2017-04" db="EMBL/GenBank/DDBJ databases">
        <title>Bacillus krulwichiae AM31D Genome sequencing and assembly.</title>
        <authorList>
            <person name="Krulwich T.A."/>
            <person name="Anastor L."/>
            <person name="Ehrlich R."/>
            <person name="Ehrlich G.D."/>
            <person name="Janto B."/>
        </authorList>
    </citation>
    <scope>NUCLEOTIDE SEQUENCE [LARGE SCALE GENOMIC DNA]</scope>
    <source>
        <strain evidence="16 17">AM31D</strain>
    </source>
</reference>
<dbReference type="InterPro" id="IPR036890">
    <property type="entry name" value="HATPase_C_sf"/>
</dbReference>
<dbReference type="InterPro" id="IPR001789">
    <property type="entry name" value="Sig_transdc_resp-reg_receiver"/>
</dbReference>
<keyword evidence="10" id="KW-0902">Two-component regulatory system</keyword>
<keyword evidence="4" id="KW-1003">Cell membrane</keyword>
<accession>A0A1X9MCZ9</accession>
<evidence type="ECO:0000256" key="8">
    <source>
        <dbReference type="ARBA" id="ARBA00022777"/>
    </source>
</evidence>
<dbReference type="PROSITE" id="PS50110">
    <property type="entry name" value="RESPONSE_REGULATORY"/>
    <property type="match status" value="1"/>
</dbReference>
<dbReference type="SMART" id="SM00388">
    <property type="entry name" value="HisKA"/>
    <property type="match status" value="1"/>
</dbReference>
<dbReference type="SUPFAM" id="SSF55785">
    <property type="entry name" value="PYP-like sensor domain (PAS domain)"/>
    <property type="match status" value="1"/>
</dbReference>
<feature type="domain" description="Histidine kinase" evidence="13">
    <location>
        <begin position="271"/>
        <end position="487"/>
    </location>
</feature>
<dbReference type="SMART" id="SM00387">
    <property type="entry name" value="HATPase_c"/>
    <property type="match status" value="1"/>
</dbReference>
<evidence type="ECO:0000256" key="11">
    <source>
        <dbReference type="ARBA" id="ARBA00023136"/>
    </source>
</evidence>
<evidence type="ECO:0000256" key="6">
    <source>
        <dbReference type="ARBA" id="ARBA00022679"/>
    </source>
</evidence>
<keyword evidence="6 16" id="KW-0808">Transferase</keyword>
<feature type="domain" description="PAS" evidence="15">
    <location>
        <begin position="124"/>
        <end position="161"/>
    </location>
</feature>
<dbReference type="Gene3D" id="1.10.287.130">
    <property type="match status" value="1"/>
</dbReference>
<sequence>MSDSISNTPLNVTERGLVCRFTKKKSTFICTYCDGPLLYNWGFNQEDVNGKKLEDIFPSELSDIINKYCYQAWKGQFIQYETKLKGNDYIAFLAPLFNNGKIVEVIGTFIQSNKTSSENEQVYTNSLYEDVLQTMSEAVIIIEKDGKVTTLNENFQKMIGLKGDYTYRWTEVEYVAEDGSHLPYSELPGVKTLEKGISFHNSIVGVKDNENNPIKWFSVNSKPLTIRYHSDRASLVSISDITERKEMENTYIQAKEEAEKANRAKSDFLSKMSHELRTPLNGILGFAQLLELDDDSLNDKQRDYVQEILKGGGHLLNLINEVLYLSRIETGKLKVSIEEVPLLNIIDESVNIVESLSKKKNIRIQKQLDPQHDMVVLADPVRLRQILLNLLENAIKYNLQNGNIIINSYLEGDNQFVHIVDTGVGFSVEEYHKIFVPFYRVEGTEEEGTGIGLAIVKQLVQQMGGEISVRSKKGQGSDFCFSLPIPKNLKPVIRWEDEVELVKKVEGRSEHYRLLYIEDNESNLNLVKNIIKSHPSFTLLTANNGKEGIEKAALEKVDLILLDLNLPDMSGYAVFDILKAKEQTKGIAVIAVSANAMPKDVQYTLDKGFDNYLSKPIHVKDFLNTVNETLNNTITQNIPHHTILSTGPYGEEAVSAKTLQLSLTELKKIKEKKYRAAIAMHYADNDWSKSQIAGVTSTFEKMGVEVIAVTDAQFKWEKQVEDIETILIQKPDIIVSIPVDPIFTASVYKKAANAGVKLVFMDNVPKGLEHVKDYVSIVAADNFGNGIEAAYIMGQELGGKGKVGIINYNADLFATNQRTEGFVETIKQIFPSIEIVARAGINEPSDGEKVAVDMIRKNPNMNGMFVVWDVPAVGAMKATEAVGKSNLVITTIDLGFNAALEIAKDGKIKGVGAQLPYQQGVAEAILAGYALLRKQAPPYVAVPALRVTKENLLDAWRLVYNEDAPELIQRTLK</sequence>
<dbReference type="InterPro" id="IPR036097">
    <property type="entry name" value="HisK_dim/P_sf"/>
</dbReference>
<dbReference type="Pfam" id="PF02518">
    <property type="entry name" value="HATPase_c"/>
    <property type="match status" value="1"/>
</dbReference>
<dbReference type="SUPFAM" id="SSF52172">
    <property type="entry name" value="CheY-like"/>
    <property type="match status" value="1"/>
</dbReference>
<dbReference type="Pfam" id="PF00072">
    <property type="entry name" value="Response_reg"/>
    <property type="match status" value="1"/>
</dbReference>
<dbReference type="Gene3D" id="3.30.565.10">
    <property type="entry name" value="Histidine kinase-like ATPase, C-terminal domain"/>
    <property type="match status" value="1"/>
</dbReference>
<dbReference type="FunFam" id="3.30.565.10:FF:000023">
    <property type="entry name" value="PAS domain-containing sensor histidine kinase"/>
    <property type="match status" value="1"/>
</dbReference>
<evidence type="ECO:0000256" key="1">
    <source>
        <dbReference type="ARBA" id="ARBA00000085"/>
    </source>
</evidence>
<dbReference type="GO" id="GO:0009927">
    <property type="term" value="F:histidine phosphotransfer kinase activity"/>
    <property type="evidence" value="ECO:0007669"/>
    <property type="project" value="TreeGrafter"/>
</dbReference>
<feature type="domain" description="Response regulatory" evidence="14">
    <location>
        <begin position="513"/>
        <end position="630"/>
    </location>
</feature>
<dbReference type="EC" id="2.7.13.3" evidence="3"/>
<proteinExistence type="predicted"/>
<evidence type="ECO:0000256" key="2">
    <source>
        <dbReference type="ARBA" id="ARBA00004236"/>
    </source>
</evidence>
<dbReference type="KEGG" id="bkw:BkAM31D_16285"/>
<protein>
    <recommendedName>
        <fullName evidence="3">histidine kinase</fullName>
        <ecNumber evidence="3">2.7.13.3</ecNumber>
    </recommendedName>
</protein>
<dbReference type="PROSITE" id="PS50109">
    <property type="entry name" value="HIS_KIN"/>
    <property type="match status" value="1"/>
</dbReference>
<keyword evidence="5 12" id="KW-0597">Phosphoprotein</keyword>
<dbReference type="RefSeq" id="WP_066160640.1">
    <property type="nucleotide sequence ID" value="NZ_CP020814.1"/>
</dbReference>
<evidence type="ECO:0000313" key="17">
    <source>
        <dbReference type="Proteomes" id="UP000193006"/>
    </source>
</evidence>
<dbReference type="GO" id="GO:0000155">
    <property type="term" value="F:phosphorelay sensor kinase activity"/>
    <property type="evidence" value="ECO:0007669"/>
    <property type="project" value="InterPro"/>
</dbReference>
<dbReference type="Proteomes" id="UP000193006">
    <property type="component" value="Chromosome"/>
</dbReference>
<dbReference type="InterPro" id="IPR028082">
    <property type="entry name" value="Peripla_BP_I"/>
</dbReference>
<keyword evidence="7" id="KW-0547">Nucleotide-binding</keyword>
<evidence type="ECO:0000313" key="16">
    <source>
        <dbReference type="EMBL" id="ARK31286.1"/>
    </source>
</evidence>
<dbReference type="InterPro" id="IPR000014">
    <property type="entry name" value="PAS"/>
</dbReference>
<evidence type="ECO:0000256" key="10">
    <source>
        <dbReference type="ARBA" id="ARBA00023012"/>
    </source>
</evidence>
<name>A0A1X9MCZ9_9BACI</name>
<dbReference type="PROSITE" id="PS50112">
    <property type="entry name" value="PAS"/>
    <property type="match status" value="1"/>
</dbReference>
<keyword evidence="11" id="KW-0472">Membrane</keyword>
<dbReference type="GO" id="GO:0005886">
    <property type="term" value="C:plasma membrane"/>
    <property type="evidence" value="ECO:0007669"/>
    <property type="project" value="UniProtKB-SubCell"/>
</dbReference>
<evidence type="ECO:0000259" key="13">
    <source>
        <dbReference type="PROSITE" id="PS50109"/>
    </source>
</evidence>
<comment type="catalytic activity">
    <reaction evidence="1">
        <text>ATP + protein L-histidine = ADP + protein N-phospho-L-histidine.</text>
        <dbReference type="EC" id="2.7.13.3"/>
    </reaction>
</comment>
<dbReference type="AlphaFoldDB" id="A0A1X9MCZ9"/>
<comment type="subcellular location">
    <subcellularLocation>
        <location evidence="2">Cell membrane</location>
    </subcellularLocation>
</comment>
<evidence type="ECO:0000256" key="5">
    <source>
        <dbReference type="ARBA" id="ARBA00022553"/>
    </source>
</evidence>
<dbReference type="InterPro" id="IPR035965">
    <property type="entry name" value="PAS-like_dom_sf"/>
</dbReference>
<dbReference type="PRINTS" id="PR00344">
    <property type="entry name" value="BCTRLSENSOR"/>
</dbReference>
<dbReference type="Gene3D" id="3.30.450.20">
    <property type="entry name" value="PAS domain"/>
    <property type="match status" value="1"/>
</dbReference>
<dbReference type="GO" id="GO:0005524">
    <property type="term" value="F:ATP binding"/>
    <property type="evidence" value="ECO:0007669"/>
    <property type="project" value="UniProtKB-KW"/>
</dbReference>
<dbReference type="SUPFAM" id="SSF47384">
    <property type="entry name" value="Homodimeric domain of signal transducing histidine kinase"/>
    <property type="match status" value="1"/>
</dbReference>
<dbReference type="SUPFAM" id="SSF55874">
    <property type="entry name" value="ATPase domain of HSP90 chaperone/DNA topoisomerase II/histidine kinase"/>
    <property type="match status" value="1"/>
</dbReference>
<dbReference type="PANTHER" id="PTHR43047">
    <property type="entry name" value="TWO-COMPONENT HISTIDINE PROTEIN KINASE"/>
    <property type="match status" value="1"/>
</dbReference>
<dbReference type="InterPro" id="IPR004358">
    <property type="entry name" value="Sig_transdc_His_kin-like_C"/>
</dbReference>
<evidence type="ECO:0000256" key="9">
    <source>
        <dbReference type="ARBA" id="ARBA00022840"/>
    </source>
</evidence>
<evidence type="ECO:0000256" key="7">
    <source>
        <dbReference type="ARBA" id="ARBA00022741"/>
    </source>
</evidence>
<organism evidence="16 17">
    <name type="scientific">Halalkalibacter krulwichiae</name>
    <dbReference type="NCBI Taxonomy" id="199441"/>
    <lineage>
        <taxon>Bacteria</taxon>
        <taxon>Bacillati</taxon>
        <taxon>Bacillota</taxon>
        <taxon>Bacilli</taxon>
        <taxon>Bacillales</taxon>
        <taxon>Bacillaceae</taxon>
        <taxon>Halalkalibacter</taxon>
    </lineage>
</organism>
<dbReference type="InterPro" id="IPR003594">
    <property type="entry name" value="HATPase_dom"/>
</dbReference>
<evidence type="ECO:0000259" key="14">
    <source>
        <dbReference type="PROSITE" id="PS50110"/>
    </source>
</evidence>
<dbReference type="InterPro" id="IPR025997">
    <property type="entry name" value="SBP_2_dom"/>
</dbReference>
<dbReference type="SUPFAM" id="SSF53822">
    <property type="entry name" value="Periplasmic binding protein-like I"/>
    <property type="match status" value="1"/>
</dbReference>
<dbReference type="InterPro" id="IPR003661">
    <property type="entry name" value="HisK_dim/P_dom"/>
</dbReference>
<dbReference type="CDD" id="cd00082">
    <property type="entry name" value="HisKA"/>
    <property type="match status" value="1"/>
</dbReference>
<keyword evidence="9" id="KW-0067">ATP-binding</keyword>
<evidence type="ECO:0000256" key="4">
    <source>
        <dbReference type="ARBA" id="ARBA00022475"/>
    </source>
</evidence>
<gene>
    <name evidence="16" type="primary">luxQ_2</name>
    <name evidence="16" type="ORF">BkAM31D_16285</name>
</gene>
<evidence type="ECO:0000259" key="15">
    <source>
        <dbReference type="PROSITE" id="PS50112"/>
    </source>
</evidence>
<feature type="modified residue" description="4-aspartylphosphate" evidence="12">
    <location>
        <position position="563"/>
    </location>
</feature>
<keyword evidence="17" id="KW-1185">Reference proteome</keyword>
<dbReference type="EMBL" id="CP020814">
    <property type="protein sequence ID" value="ARK31286.1"/>
    <property type="molecule type" value="Genomic_DNA"/>
</dbReference>
<keyword evidence="8 16" id="KW-0418">Kinase</keyword>
<dbReference type="PANTHER" id="PTHR43047:SF72">
    <property type="entry name" value="OSMOSENSING HISTIDINE PROTEIN KINASE SLN1"/>
    <property type="match status" value="1"/>
</dbReference>
<dbReference type="CDD" id="cd06316">
    <property type="entry name" value="PBP1_ABC_sugar_binding-like"/>
    <property type="match status" value="1"/>
</dbReference>
<dbReference type="InterPro" id="IPR005467">
    <property type="entry name" value="His_kinase_dom"/>
</dbReference>
<dbReference type="Pfam" id="PF00512">
    <property type="entry name" value="HisKA"/>
    <property type="match status" value="1"/>
</dbReference>
<evidence type="ECO:0000256" key="12">
    <source>
        <dbReference type="PROSITE-ProRule" id="PRU00169"/>
    </source>
</evidence>
<evidence type="ECO:0000256" key="3">
    <source>
        <dbReference type="ARBA" id="ARBA00012438"/>
    </source>
</evidence>